<dbReference type="EMBL" id="JAUJYO010000017">
    <property type="protein sequence ID" value="KAK1291653.1"/>
    <property type="molecule type" value="Genomic_DNA"/>
</dbReference>
<accession>A0AAV9CUD8</accession>
<dbReference type="AlphaFoldDB" id="A0AAV9CUD8"/>
<comment type="caution">
    <text evidence="1">The sequence shown here is derived from an EMBL/GenBank/DDBJ whole genome shotgun (WGS) entry which is preliminary data.</text>
</comment>
<sequence>MLALTRILAAVKEVMPTGATTVERLAVMISDGLRGIIILGLESKLYKNLCRD</sequence>
<evidence type="ECO:0000313" key="1">
    <source>
        <dbReference type="EMBL" id="KAK1291653.1"/>
    </source>
</evidence>
<protein>
    <submittedName>
        <fullName evidence="1">Uncharacterized protein</fullName>
    </submittedName>
</protein>
<keyword evidence="2" id="KW-1185">Reference proteome</keyword>
<organism evidence="1 2">
    <name type="scientific">Acorus calamus</name>
    <name type="common">Sweet flag</name>
    <dbReference type="NCBI Taxonomy" id="4465"/>
    <lineage>
        <taxon>Eukaryota</taxon>
        <taxon>Viridiplantae</taxon>
        <taxon>Streptophyta</taxon>
        <taxon>Embryophyta</taxon>
        <taxon>Tracheophyta</taxon>
        <taxon>Spermatophyta</taxon>
        <taxon>Magnoliopsida</taxon>
        <taxon>Liliopsida</taxon>
        <taxon>Acoraceae</taxon>
        <taxon>Acorus</taxon>
    </lineage>
</organism>
<name>A0AAV9CUD8_ACOCL</name>
<reference evidence="1" key="2">
    <citation type="submission" date="2023-06" db="EMBL/GenBank/DDBJ databases">
        <authorList>
            <person name="Ma L."/>
            <person name="Liu K.-W."/>
            <person name="Li Z."/>
            <person name="Hsiao Y.-Y."/>
            <person name="Qi Y."/>
            <person name="Fu T."/>
            <person name="Tang G."/>
            <person name="Zhang D."/>
            <person name="Sun W.-H."/>
            <person name="Liu D.-K."/>
            <person name="Li Y."/>
            <person name="Chen G.-Z."/>
            <person name="Liu X.-D."/>
            <person name="Liao X.-Y."/>
            <person name="Jiang Y.-T."/>
            <person name="Yu X."/>
            <person name="Hao Y."/>
            <person name="Huang J."/>
            <person name="Zhao X.-W."/>
            <person name="Ke S."/>
            <person name="Chen Y.-Y."/>
            <person name="Wu W.-L."/>
            <person name="Hsu J.-L."/>
            <person name="Lin Y.-F."/>
            <person name="Huang M.-D."/>
            <person name="Li C.-Y."/>
            <person name="Huang L."/>
            <person name="Wang Z.-W."/>
            <person name="Zhao X."/>
            <person name="Zhong W.-Y."/>
            <person name="Peng D.-H."/>
            <person name="Ahmad S."/>
            <person name="Lan S."/>
            <person name="Zhang J.-S."/>
            <person name="Tsai W.-C."/>
            <person name="Van De Peer Y."/>
            <person name="Liu Z.-J."/>
        </authorList>
    </citation>
    <scope>NUCLEOTIDE SEQUENCE</scope>
    <source>
        <strain evidence="1">CP</strain>
        <tissue evidence="1">Leaves</tissue>
    </source>
</reference>
<dbReference type="Proteomes" id="UP001180020">
    <property type="component" value="Unassembled WGS sequence"/>
</dbReference>
<gene>
    <name evidence="1" type="ORF">QJS10_CPB17g00875</name>
</gene>
<proteinExistence type="predicted"/>
<reference evidence="1" key="1">
    <citation type="journal article" date="2023" name="Nat. Commun.">
        <title>Diploid and tetraploid genomes of Acorus and the evolution of monocots.</title>
        <authorList>
            <person name="Ma L."/>
            <person name="Liu K.W."/>
            <person name="Li Z."/>
            <person name="Hsiao Y.Y."/>
            <person name="Qi Y."/>
            <person name="Fu T."/>
            <person name="Tang G.D."/>
            <person name="Zhang D."/>
            <person name="Sun W.H."/>
            <person name="Liu D.K."/>
            <person name="Li Y."/>
            <person name="Chen G.Z."/>
            <person name="Liu X.D."/>
            <person name="Liao X.Y."/>
            <person name="Jiang Y.T."/>
            <person name="Yu X."/>
            <person name="Hao Y."/>
            <person name="Huang J."/>
            <person name="Zhao X.W."/>
            <person name="Ke S."/>
            <person name="Chen Y.Y."/>
            <person name="Wu W.L."/>
            <person name="Hsu J.L."/>
            <person name="Lin Y.F."/>
            <person name="Huang M.D."/>
            <person name="Li C.Y."/>
            <person name="Huang L."/>
            <person name="Wang Z.W."/>
            <person name="Zhao X."/>
            <person name="Zhong W.Y."/>
            <person name="Peng D.H."/>
            <person name="Ahmad S."/>
            <person name="Lan S."/>
            <person name="Zhang J.S."/>
            <person name="Tsai W.C."/>
            <person name="Van de Peer Y."/>
            <person name="Liu Z.J."/>
        </authorList>
    </citation>
    <scope>NUCLEOTIDE SEQUENCE</scope>
    <source>
        <strain evidence="1">CP</strain>
    </source>
</reference>
<evidence type="ECO:0000313" key="2">
    <source>
        <dbReference type="Proteomes" id="UP001180020"/>
    </source>
</evidence>